<protein>
    <submittedName>
        <fullName evidence="1">Uncharacterized protein</fullName>
    </submittedName>
</protein>
<evidence type="ECO:0000313" key="2">
    <source>
        <dbReference type="Proteomes" id="UP001521184"/>
    </source>
</evidence>
<dbReference type="Proteomes" id="UP001521184">
    <property type="component" value="Unassembled WGS sequence"/>
</dbReference>
<comment type="caution">
    <text evidence="1">The sequence shown here is derived from an EMBL/GenBank/DDBJ whole genome shotgun (WGS) entry which is preliminary data.</text>
</comment>
<dbReference type="EMBL" id="JAKEKT020000086">
    <property type="protein sequence ID" value="KAL1637654.1"/>
    <property type="molecule type" value="Genomic_DNA"/>
</dbReference>
<gene>
    <name evidence="1" type="ORF">SLS58_009184</name>
</gene>
<reference evidence="1 2" key="1">
    <citation type="journal article" date="2023" name="Plant Dis.">
        <title>First Report of Diplodia intermedia Causing Canker and Dieback Diseases on Apple Trees in Canada.</title>
        <authorList>
            <person name="Ellouze W."/>
            <person name="Ilyukhin E."/>
            <person name="Sulman M."/>
            <person name="Ali S."/>
        </authorList>
    </citation>
    <scope>NUCLEOTIDE SEQUENCE [LARGE SCALE GENOMIC DNA]</scope>
    <source>
        <strain evidence="1 2">M45-28</strain>
    </source>
</reference>
<evidence type="ECO:0000313" key="1">
    <source>
        <dbReference type="EMBL" id="KAL1637654.1"/>
    </source>
</evidence>
<name>A0ABR3TDN3_9PEZI</name>
<keyword evidence="2" id="KW-1185">Reference proteome</keyword>
<proteinExistence type="predicted"/>
<sequence>MEDDPSGTLRGSPEYIAFSSISTRFVTFMSAIRIRLPWTSRNPSKVLWESVLIFSTQECFDLPNPPDFIHDDTCRRPYACGGAHNNNCSGSANASDSDEGHDRSFHGGCGRDLLRRNVDLLNPPDSIHDVTCCAVVGLIEKRARLRTKITNLPNIFAHILEKSNGYQKGLPRWWR</sequence>
<organism evidence="1 2">
    <name type="scientific">Diplodia intermedia</name>
    <dbReference type="NCBI Taxonomy" id="856260"/>
    <lineage>
        <taxon>Eukaryota</taxon>
        <taxon>Fungi</taxon>
        <taxon>Dikarya</taxon>
        <taxon>Ascomycota</taxon>
        <taxon>Pezizomycotina</taxon>
        <taxon>Dothideomycetes</taxon>
        <taxon>Dothideomycetes incertae sedis</taxon>
        <taxon>Botryosphaeriales</taxon>
        <taxon>Botryosphaeriaceae</taxon>
        <taxon>Diplodia</taxon>
    </lineage>
</organism>
<accession>A0ABR3TDN3</accession>